<evidence type="ECO:0000313" key="3">
    <source>
        <dbReference type="Proteomes" id="UP000649328"/>
    </source>
</evidence>
<evidence type="ECO:0000313" key="2">
    <source>
        <dbReference type="EMBL" id="KAF8000352.1"/>
    </source>
</evidence>
<feature type="region of interest" description="Disordered" evidence="1">
    <location>
        <begin position="1"/>
        <end position="79"/>
    </location>
</feature>
<comment type="caution">
    <text evidence="2">The sequence shown here is derived from an EMBL/GenBank/DDBJ whole genome shotgun (WGS) entry which is preliminary data.</text>
</comment>
<feature type="region of interest" description="Disordered" evidence="1">
    <location>
        <begin position="94"/>
        <end position="128"/>
    </location>
</feature>
<evidence type="ECO:0000256" key="1">
    <source>
        <dbReference type="SAM" id="MobiDB-lite"/>
    </source>
</evidence>
<sequence length="230" mass="25343">MQTSPSQGNTGAHENGADHDPVTRASAYSTHGEGEEKRDSVALKAIESGHKRTCKDNNVGIKRRKTRRSHQADDLSGIPLADISSSADTLRRDLRPDCLSSGKNTIASSKNESSNASDEEPVSSFEEPDSYNLLEETSDDEQVACKELKRFYSERGSQLLSSGEPSSEKLVVRSKLSMLELKRKRDSSEFDSALICLPLSGWNPTRKIACLTIAPNALRLEVLTVWNYRS</sequence>
<dbReference type="EMBL" id="JACBPP010000007">
    <property type="protein sequence ID" value="KAF8000352.1"/>
    <property type="molecule type" value="Genomic_DNA"/>
</dbReference>
<dbReference type="AlphaFoldDB" id="A0A8H7GPS7"/>
<feature type="compositionally biased region" description="Acidic residues" evidence="1">
    <location>
        <begin position="117"/>
        <end position="128"/>
    </location>
</feature>
<feature type="compositionally biased region" description="Basic and acidic residues" evidence="1">
    <location>
        <begin position="32"/>
        <end position="41"/>
    </location>
</feature>
<organism evidence="2 3">
    <name type="scientific">Metschnikowia pulcherrima</name>
    <dbReference type="NCBI Taxonomy" id="27326"/>
    <lineage>
        <taxon>Eukaryota</taxon>
        <taxon>Fungi</taxon>
        <taxon>Dikarya</taxon>
        <taxon>Ascomycota</taxon>
        <taxon>Saccharomycotina</taxon>
        <taxon>Pichiomycetes</taxon>
        <taxon>Metschnikowiaceae</taxon>
        <taxon>Metschnikowia</taxon>
    </lineage>
</organism>
<reference evidence="2" key="1">
    <citation type="submission" date="2020-10" db="EMBL/GenBank/DDBJ databases">
        <title>The Whole-Genome Sequence of Metschnikowia persimmonesis, a Novel Endophytic Yeast Species Isolated from Medicinal Plant Diospyros kaki Thumb.</title>
        <authorList>
            <person name="Rahmat E."/>
            <person name="Kang Y."/>
        </authorList>
    </citation>
    <scope>NUCLEOTIDE SEQUENCE</scope>
    <source>
        <strain evidence="2">KIOM G15050</strain>
    </source>
</reference>
<accession>A0A8H7GPS7</accession>
<feature type="compositionally biased region" description="Polar residues" evidence="1">
    <location>
        <begin position="1"/>
        <end position="12"/>
    </location>
</feature>
<gene>
    <name evidence="2" type="ORF">HF325_005281</name>
</gene>
<name>A0A8H7GPS7_9ASCO</name>
<feature type="compositionally biased region" description="Polar residues" evidence="1">
    <location>
        <begin position="101"/>
        <end position="116"/>
    </location>
</feature>
<proteinExistence type="predicted"/>
<protein>
    <submittedName>
        <fullName evidence="2">Uncharacterized protein</fullName>
    </submittedName>
</protein>
<keyword evidence="3" id="KW-1185">Reference proteome</keyword>
<dbReference type="Proteomes" id="UP000649328">
    <property type="component" value="Unassembled WGS sequence"/>
</dbReference>